<dbReference type="OrthoDB" id="6077919at2759"/>
<dbReference type="OMA" id="LPYECHS"/>
<evidence type="ECO:0000259" key="2">
    <source>
        <dbReference type="SMART" id="SM00355"/>
    </source>
</evidence>
<evidence type="ECO:0000313" key="4">
    <source>
        <dbReference type="Proteomes" id="UP000276776"/>
    </source>
</evidence>
<dbReference type="WBParaSite" id="TCLT_0000817501-mRNA-1">
    <property type="protein sequence ID" value="TCLT_0000817501-mRNA-1"/>
    <property type="gene ID" value="TCLT_0000817501"/>
</dbReference>
<feature type="region of interest" description="Disordered" evidence="1">
    <location>
        <begin position="309"/>
        <end position="336"/>
    </location>
</feature>
<accession>A0A0N5D598</accession>
<feature type="domain" description="C2H2-type" evidence="2">
    <location>
        <begin position="168"/>
        <end position="190"/>
    </location>
</feature>
<protein>
    <submittedName>
        <fullName evidence="5">C2H2-type domain-containing protein</fullName>
    </submittedName>
</protein>
<keyword evidence="4" id="KW-1185">Reference proteome</keyword>
<dbReference type="InterPro" id="IPR013087">
    <property type="entry name" value="Znf_C2H2_type"/>
</dbReference>
<feature type="domain" description="C2H2-type" evidence="2">
    <location>
        <begin position="45"/>
        <end position="63"/>
    </location>
</feature>
<reference evidence="3 4" key="2">
    <citation type="submission" date="2018-11" db="EMBL/GenBank/DDBJ databases">
        <authorList>
            <consortium name="Pathogen Informatics"/>
        </authorList>
    </citation>
    <scope>NUCLEOTIDE SEQUENCE [LARGE SCALE GENOMIC DNA]</scope>
</reference>
<feature type="domain" description="C2H2-type" evidence="2">
    <location>
        <begin position="17"/>
        <end position="40"/>
    </location>
</feature>
<dbReference type="Proteomes" id="UP000276776">
    <property type="component" value="Unassembled WGS sequence"/>
</dbReference>
<evidence type="ECO:0000313" key="5">
    <source>
        <dbReference type="WBParaSite" id="TCLT_0000817501-mRNA-1"/>
    </source>
</evidence>
<dbReference type="SUPFAM" id="SSF57667">
    <property type="entry name" value="beta-beta-alpha zinc fingers"/>
    <property type="match status" value="1"/>
</dbReference>
<dbReference type="STRING" id="103827.A0A0N5D598"/>
<organism evidence="5">
    <name type="scientific">Thelazia callipaeda</name>
    <name type="common">Oriental eyeworm</name>
    <name type="synonym">Parasitic nematode</name>
    <dbReference type="NCBI Taxonomy" id="103827"/>
    <lineage>
        <taxon>Eukaryota</taxon>
        <taxon>Metazoa</taxon>
        <taxon>Ecdysozoa</taxon>
        <taxon>Nematoda</taxon>
        <taxon>Chromadorea</taxon>
        <taxon>Rhabditida</taxon>
        <taxon>Spirurina</taxon>
        <taxon>Spiruromorpha</taxon>
        <taxon>Thelazioidea</taxon>
        <taxon>Thelaziidae</taxon>
        <taxon>Thelazia</taxon>
    </lineage>
</organism>
<dbReference type="SMART" id="SM00355">
    <property type="entry name" value="ZnF_C2H2"/>
    <property type="match status" value="3"/>
</dbReference>
<evidence type="ECO:0000256" key="1">
    <source>
        <dbReference type="SAM" id="MobiDB-lite"/>
    </source>
</evidence>
<evidence type="ECO:0000313" key="3">
    <source>
        <dbReference type="EMBL" id="VDN05692.1"/>
    </source>
</evidence>
<gene>
    <name evidence="3" type="ORF">TCLT_LOCUS8164</name>
</gene>
<feature type="compositionally biased region" description="Low complexity" evidence="1">
    <location>
        <begin position="312"/>
        <end position="336"/>
    </location>
</feature>
<dbReference type="EMBL" id="UYYF01004593">
    <property type="protein sequence ID" value="VDN05692.1"/>
    <property type="molecule type" value="Genomic_DNA"/>
</dbReference>
<name>A0A0N5D598_THECL</name>
<dbReference type="InterPro" id="IPR036236">
    <property type="entry name" value="Znf_C2H2_sf"/>
</dbReference>
<sequence length="407" mass="45666">MKIEIHAFRSLRSPIMYRCTVCMFQQDSVLLLISHLKNVHNVLPYECHSCGISFLDVHTTTKHFSEASTCTRNDLKINIAPLYATKTNSNCKSSFTLLDEAAKRTAQELFYKSHLNTNITSSSTSNSVPTIMPNEKCDIEQMSNAHISKRYCEENQKILDHTLQEMNYKCTICNWSAKKICAMGEHLRLHAVNPSQSLDDSLSKFFETKIKTQPDGSTTESELSLQTLASMSIPLPIWITPNQSAFKQIHPIPGKIQPNISYTPIPAFREIQQEAIQKLCSLFIDTSIKNSQNAINTIPNFSPSLNSESLCSINSPSSHESVNSSSKSTISDVSTSSSNSLISDVIIKPSEHQYEQRSTLCPAIIVTKSKIQQPNNDDEEPEKKNSLTIIHNQMEEDDFVDVVQIDD</sequence>
<proteinExistence type="predicted"/>
<reference evidence="5" key="1">
    <citation type="submission" date="2017-02" db="UniProtKB">
        <authorList>
            <consortium name="WormBaseParasite"/>
        </authorList>
    </citation>
    <scope>IDENTIFICATION</scope>
</reference>
<dbReference type="AlphaFoldDB" id="A0A0N5D598"/>